<sequence>MLRAYTGHGCSSGARTPAGRYTSLSGHQASARLFAVRGGVRTDEAGIVTGDLAVHTTWDGERAEATVQYSGTSQWFAFTTSLVPCNSEQDSGWTGWLQHCGCGCWTSCAVRWWARWTRPGGGGDGRRSG</sequence>
<protein>
    <submittedName>
        <fullName evidence="1">Uncharacterized protein</fullName>
    </submittedName>
</protein>
<organism evidence="1 2">
    <name type="scientific">Streptomyces chiangmaiensis</name>
    <dbReference type="NCBI Taxonomy" id="766497"/>
    <lineage>
        <taxon>Bacteria</taxon>
        <taxon>Bacillati</taxon>
        <taxon>Actinomycetota</taxon>
        <taxon>Actinomycetes</taxon>
        <taxon>Kitasatosporales</taxon>
        <taxon>Streptomycetaceae</taxon>
        <taxon>Streptomyces</taxon>
    </lineage>
</organism>
<comment type="caution">
    <text evidence="1">The sequence shown here is derived from an EMBL/GenBank/DDBJ whole genome shotgun (WGS) entry which is preliminary data.</text>
</comment>
<evidence type="ECO:0000313" key="2">
    <source>
        <dbReference type="Proteomes" id="UP001333996"/>
    </source>
</evidence>
<dbReference type="EMBL" id="JAYWVC010000347">
    <property type="protein sequence ID" value="MED7828285.1"/>
    <property type="molecule type" value="Genomic_DNA"/>
</dbReference>
<name>A0ABU7FVZ5_9ACTN</name>
<proteinExistence type="predicted"/>
<keyword evidence="2" id="KW-1185">Reference proteome</keyword>
<evidence type="ECO:0000313" key="1">
    <source>
        <dbReference type="EMBL" id="MED7828285.1"/>
    </source>
</evidence>
<dbReference type="Proteomes" id="UP001333996">
    <property type="component" value="Unassembled WGS sequence"/>
</dbReference>
<reference evidence="1" key="1">
    <citation type="submission" date="2024-01" db="EMBL/GenBank/DDBJ databases">
        <title>First draft genome sequence data of TA4-1, the type strain of Gram-positive actinobacterium Streptomyces chiangmaiensis.</title>
        <authorList>
            <person name="Yasawong M."/>
            <person name="Nantapong N."/>
        </authorList>
    </citation>
    <scope>NUCLEOTIDE SEQUENCE</scope>
    <source>
        <strain evidence="1">TA4-1</strain>
    </source>
</reference>
<dbReference type="RefSeq" id="WP_329512633.1">
    <property type="nucleotide sequence ID" value="NZ_BAAAYZ010000061.1"/>
</dbReference>
<gene>
    <name evidence="1" type="ORF">VXC91_42090</name>
</gene>
<accession>A0ABU7FVZ5</accession>